<dbReference type="PANTHER" id="PTHR11717">
    <property type="entry name" value="LOW MOLECULAR WEIGHT PROTEIN TYROSINE PHOSPHATASE"/>
    <property type="match status" value="1"/>
</dbReference>
<name>A0ABS6U5I6_9PSEU</name>
<dbReference type="EMBL" id="JADQDF010000001">
    <property type="protein sequence ID" value="MBW0127497.1"/>
    <property type="molecule type" value="Genomic_DNA"/>
</dbReference>
<sequence length="251" mass="27175">MNRHQAPDGPDSVFRLLFVCTGNICRSPFAEILTRHLLIGRLGGREAATIEVSSAGVSAVPHGRMHDDTRDELSPWGLDRQVAGRFVARQLRSPMIDQADLILGATPRHRSAVVERNPAGLAKTFGLREFARLARAVDVSALPEQPGPRARALVELARRQRGLLPPVEPEDDRIPDPMGGTVEDHHHATVLIREAVSLLVDVVAPPRPAIGPVRRPAAPPPRAPLSPRRPLPPQAAPRWLPPAGSAPRQSG</sequence>
<feature type="region of interest" description="Disordered" evidence="1">
    <location>
        <begin position="208"/>
        <end position="251"/>
    </location>
</feature>
<dbReference type="PANTHER" id="PTHR11717:SF31">
    <property type="entry name" value="LOW MOLECULAR WEIGHT PROTEIN-TYROSINE-PHOSPHATASE ETP-RELATED"/>
    <property type="match status" value="1"/>
</dbReference>
<dbReference type="SMART" id="SM00226">
    <property type="entry name" value="LMWPc"/>
    <property type="match status" value="1"/>
</dbReference>
<proteinExistence type="predicted"/>
<feature type="compositionally biased region" description="Pro residues" evidence="1">
    <location>
        <begin position="217"/>
        <end position="235"/>
    </location>
</feature>
<keyword evidence="4" id="KW-1185">Reference proteome</keyword>
<evidence type="ECO:0000313" key="4">
    <source>
        <dbReference type="Proteomes" id="UP000694300"/>
    </source>
</evidence>
<organism evidence="3 4">
    <name type="scientific">Pseudonocardia oceani</name>
    <dbReference type="NCBI Taxonomy" id="2792013"/>
    <lineage>
        <taxon>Bacteria</taxon>
        <taxon>Bacillati</taxon>
        <taxon>Actinomycetota</taxon>
        <taxon>Actinomycetes</taxon>
        <taxon>Pseudonocardiales</taxon>
        <taxon>Pseudonocardiaceae</taxon>
        <taxon>Pseudonocardia</taxon>
    </lineage>
</organism>
<feature type="domain" description="Phosphotyrosine protein phosphatase I" evidence="2">
    <location>
        <begin position="14"/>
        <end position="202"/>
    </location>
</feature>
<dbReference type="RefSeq" id="WP_218595562.1">
    <property type="nucleotide sequence ID" value="NZ_JADQDF010000001.1"/>
</dbReference>
<evidence type="ECO:0000259" key="2">
    <source>
        <dbReference type="SMART" id="SM00226"/>
    </source>
</evidence>
<comment type="caution">
    <text evidence="3">The sequence shown here is derived from an EMBL/GenBank/DDBJ whole genome shotgun (WGS) entry which is preliminary data.</text>
</comment>
<evidence type="ECO:0000256" key="1">
    <source>
        <dbReference type="SAM" id="MobiDB-lite"/>
    </source>
</evidence>
<gene>
    <name evidence="3" type="ORF">I4I82_07345</name>
</gene>
<protein>
    <recommendedName>
        <fullName evidence="2">Phosphotyrosine protein phosphatase I domain-containing protein</fullName>
    </recommendedName>
</protein>
<dbReference type="Proteomes" id="UP000694300">
    <property type="component" value="Unassembled WGS sequence"/>
</dbReference>
<reference evidence="3 4" key="1">
    <citation type="submission" date="2020-11" db="EMBL/GenBank/DDBJ databases">
        <title>Pseudonocardia abyssalis sp. nov. and Pseudonocardia oceani sp. nov., description and phylogenomic analysis of two novel actinomycetes isolated from the deep Southern Ocean.</title>
        <authorList>
            <person name="Parra J."/>
        </authorList>
    </citation>
    <scope>NUCLEOTIDE SEQUENCE [LARGE SCALE GENOMIC DNA]</scope>
    <source>
        <strain evidence="4">KRD185</strain>
    </source>
</reference>
<accession>A0ABS6U5I6</accession>
<dbReference type="InterPro" id="IPR050438">
    <property type="entry name" value="LMW_PTPase"/>
</dbReference>
<evidence type="ECO:0000313" key="3">
    <source>
        <dbReference type="EMBL" id="MBW0127497.1"/>
    </source>
</evidence>
<dbReference type="InterPro" id="IPR023485">
    <property type="entry name" value="Ptyr_pPase"/>
</dbReference>
<dbReference type="Pfam" id="PF01451">
    <property type="entry name" value="LMWPc"/>
    <property type="match status" value="1"/>
</dbReference>